<name>A0A544SVL4_9BACI</name>
<organism evidence="2 3">
    <name type="scientific">Psychrobacillus lasiicapitis</name>
    <dbReference type="NCBI Taxonomy" id="1636719"/>
    <lineage>
        <taxon>Bacteria</taxon>
        <taxon>Bacillati</taxon>
        <taxon>Bacillota</taxon>
        <taxon>Bacilli</taxon>
        <taxon>Bacillales</taxon>
        <taxon>Bacillaceae</taxon>
        <taxon>Psychrobacillus</taxon>
    </lineage>
</organism>
<dbReference type="EMBL" id="VDGH01000014">
    <property type="protein sequence ID" value="TQR09171.1"/>
    <property type="molecule type" value="Genomic_DNA"/>
</dbReference>
<reference evidence="2 3" key="1">
    <citation type="submission" date="2019-05" db="EMBL/GenBank/DDBJ databases">
        <title>Psychrobacillus vulpis sp. nov., a new species isolated from feces of a red fox that inhabits in The Tablas de Daimiel Natural Park, Albacete, Spain.</title>
        <authorList>
            <person name="Rodriguez M."/>
            <person name="Reina J.C."/>
            <person name="Bejar V."/>
            <person name="Llamas I."/>
        </authorList>
    </citation>
    <scope>NUCLEOTIDE SEQUENCE [LARGE SCALE GENOMIC DNA]</scope>
    <source>
        <strain evidence="2 3">NEAU-3TGS17</strain>
    </source>
</reference>
<comment type="caution">
    <text evidence="2">The sequence shown here is derived from an EMBL/GenBank/DDBJ whole genome shotgun (WGS) entry which is preliminary data.</text>
</comment>
<evidence type="ECO:0008006" key="4">
    <source>
        <dbReference type="Google" id="ProtNLM"/>
    </source>
</evidence>
<evidence type="ECO:0000313" key="2">
    <source>
        <dbReference type="EMBL" id="TQR09171.1"/>
    </source>
</evidence>
<feature type="signal peptide" evidence="1">
    <location>
        <begin position="1"/>
        <end position="21"/>
    </location>
</feature>
<evidence type="ECO:0000313" key="3">
    <source>
        <dbReference type="Proteomes" id="UP000317316"/>
    </source>
</evidence>
<protein>
    <recommendedName>
        <fullName evidence="4">DUF3221 domain-containing protein</fullName>
    </recommendedName>
</protein>
<keyword evidence="1" id="KW-0732">Signal</keyword>
<dbReference type="Proteomes" id="UP000317316">
    <property type="component" value="Unassembled WGS sequence"/>
</dbReference>
<accession>A0A544SVL4</accession>
<gene>
    <name evidence="2" type="ORF">FG382_20455</name>
</gene>
<dbReference type="PROSITE" id="PS51257">
    <property type="entry name" value="PROKAR_LIPOPROTEIN"/>
    <property type="match status" value="1"/>
</dbReference>
<proteinExistence type="predicted"/>
<sequence length="226" mass="25955">MKKIGLFLLCIMLLVACGSQTIIEWVDFVKINGKQYDAVYTAVISDSVNIGEKVGEVKFRVADNVSNPSYRIKEGDAAYWEKGTEIYSVKDRERLIAIPDASEINGYRIYKTDENNLNYHYKDIALETINKVEIYEGDYEQQLAHTIVNEQEVAEIIAILNDGETNPSFNPNTAYGDPTRFQVVLYSEEPIAYNFSIYFDGNVWFWHPWDTSIISDEIEGYIKNNE</sequence>
<keyword evidence="3" id="KW-1185">Reference proteome</keyword>
<dbReference type="AlphaFoldDB" id="A0A544SVL4"/>
<dbReference type="OrthoDB" id="2567404at2"/>
<evidence type="ECO:0000256" key="1">
    <source>
        <dbReference type="SAM" id="SignalP"/>
    </source>
</evidence>
<feature type="chain" id="PRO_5038865142" description="DUF3221 domain-containing protein" evidence="1">
    <location>
        <begin position="22"/>
        <end position="226"/>
    </location>
</feature>
<dbReference type="RefSeq" id="WP_142540703.1">
    <property type="nucleotide sequence ID" value="NZ_BMIE01000011.1"/>
</dbReference>